<dbReference type="PANTHER" id="PTHR10091">
    <property type="entry name" value="ALDOSE-1-EPIMERASE"/>
    <property type="match status" value="1"/>
</dbReference>
<dbReference type="GO" id="GO:0033499">
    <property type="term" value="P:galactose catabolic process via UDP-galactose, Leloir pathway"/>
    <property type="evidence" value="ECO:0007669"/>
    <property type="project" value="TreeGrafter"/>
</dbReference>
<dbReference type="InterPro" id="IPR014718">
    <property type="entry name" value="GH-type_carb-bd"/>
</dbReference>
<keyword evidence="10" id="KW-1185">Reference proteome</keyword>
<dbReference type="STRING" id="797515.HMPREF9103_01546"/>
<dbReference type="EMBL" id="AGEY01000073">
    <property type="protein sequence ID" value="EHL98503.1"/>
    <property type="molecule type" value="Genomic_DNA"/>
</dbReference>
<dbReference type="SUPFAM" id="SSF74650">
    <property type="entry name" value="Galactose mutarotase-like"/>
    <property type="match status" value="1"/>
</dbReference>
<dbReference type="GO" id="GO:0004034">
    <property type="term" value="F:aldose 1-epimerase activity"/>
    <property type="evidence" value="ECO:0007669"/>
    <property type="project" value="TreeGrafter"/>
</dbReference>
<dbReference type="EC" id="5.1.3.21" evidence="5"/>
<evidence type="ECO:0000313" key="10">
    <source>
        <dbReference type="Proteomes" id="UP000004625"/>
    </source>
</evidence>
<feature type="binding site" evidence="8">
    <location>
        <begin position="174"/>
        <end position="176"/>
    </location>
    <ligand>
        <name>beta-D-galactose</name>
        <dbReference type="ChEBI" id="CHEBI:27667"/>
    </ligand>
</feature>
<evidence type="ECO:0000256" key="6">
    <source>
        <dbReference type="PIRSR" id="PIRSR005096-1"/>
    </source>
</evidence>
<dbReference type="Proteomes" id="UP000004625">
    <property type="component" value="Unassembled WGS sequence"/>
</dbReference>
<feature type="active site" description="Proton acceptor" evidence="6">
    <location>
        <position position="304"/>
    </location>
</feature>
<proteinExistence type="inferred from homology"/>
<dbReference type="eggNOG" id="COG2017">
    <property type="taxonomic scope" value="Bacteria"/>
</dbReference>
<dbReference type="Pfam" id="PF01263">
    <property type="entry name" value="Aldose_epim"/>
    <property type="match status" value="1"/>
</dbReference>
<dbReference type="PATRIC" id="fig|797515.3.peg.1430"/>
<gene>
    <name evidence="9" type="ORF">HMPREF9103_01546</name>
</gene>
<evidence type="ECO:0000256" key="4">
    <source>
        <dbReference type="ARBA" id="ARBA00023277"/>
    </source>
</evidence>
<keyword evidence="4 5" id="KW-0119">Carbohydrate metabolism</keyword>
<protein>
    <recommendedName>
        <fullName evidence="5">Maltose epimerase</fullName>
        <ecNumber evidence="5">5.1.3.21</ecNumber>
    </recommendedName>
</protein>
<evidence type="ECO:0000256" key="2">
    <source>
        <dbReference type="ARBA" id="ARBA00006206"/>
    </source>
</evidence>
<dbReference type="UniPathway" id="UPA00242"/>
<dbReference type="AlphaFoldDB" id="G9ZP92"/>
<dbReference type="PANTHER" id="PTHR10091:SF0">
    <property type="entry name" value="GALACTOSE MUTAROTASE"/>
    <property type="match status" value="1"/>
</dbReference>
<feature type="active site" description="Proton donor" evidence="6">
    <location>
        <position position="174"/>
    </location>
</feature>
<evidence type="ECO:0000256" key="1">
    <source>
        <dbReference type="ARBA" id="ARBA00005028"/>
    </source>
</evidence>
<sequence length="338" mass="37254">MQAKTELFDKYNDQDIQKFTLTNDHGVSISVISLGATWNAFTFPDKDGKEGNVLLSMDSSATYMKDQYFCQAIGRTAGRITNGTFSIKGKEYHVDQNEGTTTLHGGPHGFNSQVWDGSIEDNKIILKKHIDSSYDSFPGNIDVTITWTLSDDNVATVSYSAKSDADTLFNPTQHAYLNLGDTENVYGHLLTIDADNYLELNKDKTPTGKKVPVDDTPYDFRDSQNLKLGIDDMKAEVGHTYDEVYAINDHADDQPIAKLADPDSGRSVSIFSKRNALVVFTPDDLDGIKFERGAGVPHMGVALEAQNLPDTPNHKGFGSVLLPAGEEKTYSISYKAQF</sequence>
<name>G9ZP92_9LACO</name>
<dbReference type="InterPro" id="IPR047215">
    <property type="entry name" value="Galactose_mutarotase-like"/>
</dbReference>
<organism evidence="9 10">
    <name type="scientific">Lentilactobacillus parafarraginis F0439</name>
    <dbReference type="NCBI Taxonomy" id="797515"/>
    <lineage>
        <taxon>Bacteria</taxon>
        <taxon>Bacillati</taxon>
        <taxon>Bacillota</taxon>
        <taxon>Bacilli</taxon>
        <taxon>Lactobacillales</taxon>
        <taxon>Lactobacillaceae</taxon>
        <taxon>Lentilactobacillus</taxon>
    </lineage>
</organism>
<keyword evidence="3 5" id="KW-0413">Isomerase</keyword>
<dbReference type="InterPro" id="IPR015443">
    <property type="entry name" value="Aldose_1-epimerase"/>
</dbReference>
<evidence type="ECO:0000313" key="9">
    <source>
        <dbReference type="EMBL" id="EHL98503.1"/>
    </source>
</evidence>
<evidence type="ECO:0000256" key="8">
    <source>
        <dbReference type="PIRSR" id="PIRSR005096-3"/>
    </source>
</evidence>
<dbReference type="GO" id="GO:0030246">
    <property type="term" value="F:carbohydrate binding"/>
    <property type="evidence" value="ECO:0007669"/>
    <property type="project" value="InterPro"/>
</dbReference>
<dbReference type="RefSeq" id="WP_008212729.1">
    <property type="nucleotide sequence ID" value="NZ_JH414968.1"/>
</dbReference>
<feature type="binding site" evidence="7">
    <location>
        <position position="242"/>
    </location>
    <ligand>
        <name>beta-D-galactose</name>
        <dbReference type="ChEBI" id="CHEBI:27667"/>
    </ligand>
</feature>
<dbReference type="HOGENOM" id="CLU_031753_1_1_9"/>
<dbReference type="CDD" id="cd09019">
    <property type="entry name" value="galactose_mutarotase_like"/>
    <property type="match status" value="1"/>
</dbReference>
<dbReference type="PIRSF" id="PIRSF005096">
    <property type="entry name" value="GALM"/>
    <property type="match status" value="1"/>
</dbReference>
<evidence type="ECO:0000256" key="3">
    <source>
        <dbReference type="ARBA" id="ARBA00023235"/>
    </source>
</evidence>
<comment type="pathway">
    <text evidence="1 5">Carbohydrate metabolism; hexose metabolism.</text>
</comment>
<evidence type="ECO:0000256" key="5">
    <source>
        <dbReference type="PIRNR" id="PIRNR005096"/>
    </source>
</evidence>
<dbReference type="InterPro" id="IPR008183">
    <property type="entry name" value="Aldose_1/G6P_1-epimerase"/>
</dbReference>
<reference evidence="9 10" key="1">
    <citation type="submission" date="2011-09" db="EMBL/GenBank/DDBJ databases">
        <authorList>
            <person name="Weinstock G."/>
            <person name="Sodergren E."/>
            <person name="Clifton S."/>
            <person name="Fulton L."/>
            <person name="Fulton B."/>
            <person name="Courtney L."/>
            <person name="Fronick C."/>
            <person name="Harrison M."/>
            <person name="Strong C."/>
            <person name="Farmer C."/>
            <person name="Delahaunty K."/>
            <person name="Markovic C."/>
            <person name="Hall O."/>
            <person name="Minx P."/>
            <person name="Tomlinson C."/>
            <person name="Mitreva M."/>
            <person name="Hou S."/>
            <person name="Chen J."/>
            <person name="Wollam A."/>
            <person name="Pepin K.H."/>
            <person name="Johnson M."/>
            <person name="Bhonagiri V."/>
            <person name="Zhang X."/>
            <person name="Suruliraj S."/>
            <person name="Warren W."/>
            <person name="Chinwalla A."/>
            <person name="Mardis E.R."/>
            <person name="Wilson R.K."/>
        </authorList>
    </citation>
    <scope>NUCLEOTIDE SEQUENCE [LARGE SCALE GENOMIC DNA]</scope>
    <source>
        <strain evidence="9 10">F0439</strain>
    </source>
</reference>
<dbReference type="InterPro" id="IPR011013">
    <property type="entry name" value="Gal_mutarotase_sf_dom"/>
</dbReference>
<dbReference type="Gene3D" id="2.70.98.10">
    <property type="match status" value="1"/>
</dbReference>
<comment type="function">
    <text evidence="5">Catalyzes the interconversion of alpha and beta anomers of maltose.</text>
</comment>
<comment type="caution">
    <text evidence="9">The sequence shown here is derived from an EMBL/GenBank/DDBJ whole genome shotgun (WGS) entry which is preliminary data.</text>
</comment>
<accession>G9ZP92</accession>
<comment type="catalytic activity">
    <reaction evidence="5">
        <text>alpha-maltose = beta-maltose</text>
        <dbReference type="Rhea" id="RHEA:21228"/>
        <dbReference type="ChEBI" id="CHEBI:18147"/>
        <dbReference type="ChEBI" id="CHEBI:18167"/>
        <dbReference type="EC" id="5.1.3.21"/>
    </reaction>
</comment>
<evidence type="ECO:0000256" key="7">
    <source>
        <dbReference type="PIRSR" id="PIRSR005096-2"/>
    </source>
</evidence>
<dbReference type="GO" id="GO:0050558">
    <property type="term" value="F:maltose epimerase activity"/>
    <property type="evidence" value="ECO:0007669"/>
    <property type="project" value="UniProtKB-EC"/>
</dbReference>
<comment type="similarity">
    <text evidence="2 5">Belongs to the aldose epimerase family.</text>
</comment>
<dbReference type="GO" id="GO:0006006">
    <property type="term" value="P:glucose metabolic process"/>
    <property type="evidence" value="ECO:0007669"/>
    <property type="project" value="TreeGrafter"/>
</dbReference>